<dbReference type="InterPro" id="IPR011701">
    <property type="entry name" value="MFS"/>
</dbReference>
<feature type="transmembrane region" description="Helical" evidence="6">
    <location>
        <begin position="236"/>
        <end position="254"/>
    </location>
</feature>
<evidence type="ECO:0000256" key="2">
    <source>
        <dbReference type="ARBA" id="ARBA00022448"/>
    </source>
</evidence>
<dbReference type="EMBL" id="UOEX01000166">
    <property type="protein sequence ID" value="VAW36305.1"/>
    <property type="molecule type" value="Genomic_DNA"/>
</dbReference>
<keyword evidence="2" id="KW-0813">Transport</keyword>
<feature type="transmembrane region" description="Helical" evidence="6">
    <location>
        <begin position="353"/>
        <end position="377"/>
    </location>
</feature>
<protein>
    <recommendedName>
        <fullName evidence="8">AmpG permease</fullName>
    </recommendedName>
</protein>
<evidence type="ECO:0000313" key="7">
    <source>
        <dbReference type="EMBL" id="VAW36305.1"/>
    </source>
</evidence>
<dbReference type="AlphaFoldDB" id="A0A3B0UYF6"/>
<dbReference type="GO" id="GO:0016020">
    <property type="term" value="C:membrane"/>
    <property type="evidence" value="ECO:0007669"/>
    <property type="project" value="UniProtKB-SubCell"/>
</dbReference>
<feature type="transmembrane region" description="Helical" evidence="6">
    <location>
        <begin position="430"/>
        <end position="451"/>
    </location>
</feature>
<dbReference type="InterPro" id="IPR004752">
    <property type="entry name" value="AmpG_permease/AT-1"/>
</dbReference>
<feature type="transmembrane region" description="Helical" evidence="6">
    <location>
        <begin position="197"/>
        <end position="216"/>
    </location>
</feature>
<accession>A0A3B0UYF6</accession>
<dbReference type="GO" id="GO:0022857">
    <property type="term" value="F:transmembrane transporter activity"/>
    <property type="evidence" value="ECO:0007669"/>
    <property type="project" value="InterPro"/>
</dbReference>
<evidence type="ECO:0000256" key="3">
    <source>
        <dbReference type="ARBA" id="ARBA00022692"/>
    </source>
</evidence>
<evidence type="ECO:0008006" key="8">
    <source>
        <dbReference type="Google" id="ProtNLM"/>
    </source>
</evidence>
<evidence type="ECO:0000256" key="4">
    <source>
        <dbReference type="ARBA" id="ARBA00022989"/>
    </source>
</evidence>
<dbReference type="PANTHER" id="PTHR12778">
    <property type="entry name" value="SOLUTE CARRIER FAMILY 33 ACETYL-COA TRANSPORTER -RELATED"/>
    <property type="match status" value="1"/>
</dbReference>
<feature type="transmembrane region" description="Helical" evidence="6">
    <location>
        <begin position="32"/>
        <end position="51"/>
    </location>
</feature>
<dbReference type="PANTHER" id="PTHR12778:SF10">
    <property type="entry name" value="MAJOR FACILITATOR SUPERFAMILY DOMAIN-CONTAINING PROTEIN 3"/>
    <property type="match status" value="1"/>
</dbReference>
<evidence type="ECO:0000256" key="5">
    <source>
        <dbReference type="ARBA" id="ARBA00023136"/>
    </source>
</evidence>
<keyword evidence="3 6" id="KW-0812">Transmembrane</keyword>
<feature type="transmembrane region" description="Helical" evidence="6">
    <location>
        <begin position="131"/>
        <end position="152"/>
    </location>
</feature>
<feature type="transmembrane region" description="Helical" evidence="6">
    <location>
        <begin position="158"/>
        <end position="176"/>
    </location>
</feature>
<feature type="transmembrane region" description="Helical" evidence="6">
    <location>
        <begin position="389"/>
        <end position="418"/>
    </location>
</feature>
<dbReference type="Pfam" id="PF07690">
    <property type="entry name" value="MFS_1"/>
    <property type="match status" value="1"/>
</dbReference>
<gene>
    <name evidence="7" type="ORF">MNBD_DELTA03-706</name>
</gene>
<dbReference type="SUPFAM" id="SSF103473">
    <property type="entry name" value="MFS general substrate transporter"/>
    <property type="match status" value="1"/>
</dbReference>
<dbReference type="Gene3D" id="1.20.1250.20">
    <property type="entry name" value="MFS general substrate transporter like domains"/>
    <property type="match status" value="2"/>
</dbReference>
<reference evidence="7" key="1">
    <citation type="submission" date="2018-06" db="EMBL/GenBank/DDBJ databases">
        <authorList>
            <person name="Zhirakovskaya E."/>
        </authorList>
    </citation>
    <scope>NUCLEOTIDE SEQUENCE</scope>
</reference>
<keyword evidence="4 6" id="KW-1133">Transmembrane helix</keyword>
<name>A0A3B0UYF6_9ZZZZ</name>
<evidence type="ECO:0000256" key="1">
    <source>
        <dbReference type="ARBA" id="ARBA00004141"/>
    </source>
</evidence>
<dbReference type="InterPro" id="IPR036259">
    <property type="entry name" value="MFS_trans_sf"/>
</dbReference>
<feature type="transmembrane region" description="Helical" evidence="6">
    <location>
        <begin position="457"/>
        <end position="478"/>
    </location>
</feature>
<organism evidence="7">
    <name type="scientific">hydrothermal vent metagenome</name>
    <dbReference type="NCBI Taxonomy" id="652676"/>
    <lineage>
        <taxon>unclassified sequences</taxon>
        <taxon>metagenomes</taxon>
        <taxon>ecological metagenomes</taxon>
    </lineage>
</organism>
<evidence type="ECO:0000256" key="6">
    <source>
        <dbReference type="SAM" id="Phobius"/>
    </source>
</evidence>
<proteinExistence type="predicted"/>
<feature type="transmembrane region" description="Helical" evidence="6">
    <location>
        <begin position="284"/>
        <end position="306"/>
    </location>
</feature>
<feature type="transmembrane region" description="Helical" evidence="6">
    <location>
        <begin position="318"/>
        <end position="341"/>
    </location>
</feature>
<feature type="transmembrane region" description="Helical" evidence="6">
    <location>
        <begin position="91"/>
        <end position="110"/>
    </location>
</feature>
<comment type="subcellular location">
    <subcellularLocation>
        <location evidence="1">Membrane</location>
        <topology evidence="1">Multi-pass membrane protein</topology>
    </subcellularLocation>
</comment>
<sequence>MWAFSTYFAEGFPYTIIRTISALFFRDQGMSLQGLGAASIFGLPWVLKFLWGPLVDNIATKRLWLLTTEGLITLAFLIAAILAPLTQAVNMIAALFFAASFIAATHDIAIDGFYMEALDLDAQARYLGYRVMAYRIAMMTGSGVIATIGALYGWRAAFMGADILMFLLLIVNLTILPHCEAARRPEDFPGAYHGLKALSRWILPAAGVILLLRMLLTSAFIERRIHLTIPFFSHLSIPGLINIALFSALIFVWFGRKRLRQLITANPDNFYARSFLTFVDRPRIGVILAFIISIRAGEYMLSTMYIPFMVDLGLKLQYGWISAGIGLPASIVGAMCGGWAIGRYGLRKMIWPFLLLQNITNLVYMALAFYLSGMLALNTANPAPLPLSLIQMTAVVVTHAFDQFAGGLGTAVLMTYLMRICRTDFKASHYAIGTGLMGLSGLYAGTVSGFITAWVGYGAFFGISFLASVPGMVLVCFVPMEEKVSAP</sequence>
<feature type="transmembrane region" description="Helical" evidence="6">
    <location>
        <begin position="63"/>
        <end position="85"/>
    </location>
</feature>
<keyword evidence="5 6" id="KW-0472">Membrane</keyword>